<dbReference type="Pfam" id="PF14380">
    <property type="entry name" value="WAK_assoc"/>
    <property type="match status" value="1"/>
</dbReference>
<comment type="subcellular location">
    <subcellularLocation>
        <location evidence="1">Membrane</location>
        <topology evidence="1">Single-pass membrane protein</topology>
    </subcellularLocation>
</comment>
<reference evidence="12 13" key="1">
    <citation type="journal article" date="2021" name="Commun. Biol.">
        <title>The genome of Shorea leprosula (Dipterocarpaceae) highlights the ecological relevance of drought in aseasonal tropical rainforests.</title>
        <authorList>
            <person name="Ng K.K.S."/>
            <person name="Kobayashi M.J."/>
            <person name="Fawcett J.A."/>
            <person name="Hatakeyama M."/>
            <person name="Paape T."/>
            <person name="Ng C.H."/>
            <person name="Ang C.C."/>
            <person name="Tnah L.H."/>
            <person name="Lee C.T."/>
            <person name="Nishiyama T."/>
            <person name="Sese J."/>
            <person name="O'Brien M.J."/>
            <person name="Copetti D."/>
            <person name="Mohd Noor M.I."/>
            <person name="Ong R.C."/>
            <person name="Putra M."/>
            <person name="Sireger I.Z."/>
            <person name="Indrioko S."/>
            <person name="Kosugi Y."/>
            <person name="Izuno A."/>
            <person name="Isagi Y."/>
            <person name="Lee S.L."/>
            <person name="Shimizu K.K."/>
        </authorList>
    </citation>
    <scope>NUCLEOTIDE SEQUENCE [LARGE SCALE GENOMIC DNA]</scope>
    <source>
        <strain evidence="12">214</strain>
    </source>
</reference>
<dbReference type="EC" id="2.7.11.1" evidence="2"/>
<gene>
    <name evidence="12" type="ORF">SLEP1_g27347</name>
</gene>
<evidence type="ECO:0000313" key="12">
    <source>
        <dbReference type="EMBL" id="GKV16753.1"/>
    </source>
</evidence>
<sequence length="355" mass="39194">MHCLAVSLNYLHSLAFHSGTSILYQFLFSLQSPDQPLLEIYSSIPPVPHPHSFKNMNYFLLFVLILLVFSETPLSSSNPEWYRICGNQFKCGNVSAGFPFWGGDRRLPNCGHPKLQLKCEKNETAILEIEGVLYRVLEINQETKRLKIARDDYEGGICPQNTQNSRDTNLDATLFDSTSGYVYITLLYGCLINLPSLENFSCSFNGVNSSKVCIHQGALTNPKGCSASATVLVNESFAPLTTVKAVEQALKDGFEVKWKVDDEGLCQKCNKSKGSCGINPSNEMEAVCYCREPTDIFQECPLFPLPPPAIPTRPLAPSPPARPPSNANDREFAVVSSSVAMLLQTFHSGGRPRTA</sequence>
<dbReference type="AlphaFoldDB" id="A0AAV5JW70"/>
<name>A0AAV5JW70_9ROSI</name>
<feature type="domain" description="Wall-associated receptor kinase C-terminal" evidence="11">
    <location>
        <begin position="220"/>
        <end position="292"/>
    </location>
</feature>
<keyword evidence="4" id="KW-0732">Signal</keyword>
<dbReference type="InterPro" id="IPR025287">
    <property type="entry name" value="WAK_GUB"/>
</dbReference>
<evidence type="ECO:0000256" key="1">
    <source>
        <dbReference type="ARBA" id="ARBA00004167"/>
    </source>
</evidence>
<evidence type="ECO:0000256" key="7">
    <source>
        <dbReference type="ARBA" id="ARBA00023180"/>
    </source>
</evidence>
<accession>A0AAV5JW70</accession>
<dbReference type="PANTHER" id="PTHR33138:SF11">
    <property type="entry name" value="KINASE-LIKE PROTEIN"/>
    <property type="match status" value="1"/>
</dbReference>
<protein>
    <recommendedName>
        <fullName evidence="2">non-specific serine/threonine protein kinase</fullName>
        <ecNumber evidence="2">2.7.11.1</ecNumber>
    </recommendedName>
</protein>
<dbReference type="Proteomes" id="UP001054252">
    <property type="component" value="Unassembled WGS sequence"/>
</dbReference>
<dbReference type="GO" id="GO:0004674">
    <property type="term" value="F:protein serine/threonine kinase activity"/>
    <property type="evidence" value="ECO:0007669"/>
    <property type="project" value="UniProtKB-KW"/>
</dbReference>
<evidence type="ECO:0000256" key="5">
    <source>
        <dbReference type="ARBA" id="ARBA00022989"/>
    </source>
</evidence>
<evidence type="ECO:0000256" key="9">
    <source>
        <dbReference type="ARBA" id="ARBA00048679"/>
    </source>
</evidence>
<dbReference type="Pfam" id="PF13947">
    <property type="entry name" value="GUB_WAK_bind"/>
    <property type="match status" value="1"/>
</dbReference>
<dbReference type="EMBL" id="BPVZ01000046">
    <property type="protein sequence ID" value="GKV16753.1"/>
    <property type="molecule type" value="Genomic_DNA"/>
</dbReference>
<organism evidence="12 13">
    <name type="scientific">Rubroshorea leprosula</name>
    <dbReference type="NCBI Taxonomy" id="152421"/>
    <lineage>
        <taxon>Eukaryota</taxon>
        <taxon>Viridiplantae</taxon>
        <taxon>Streptophyta</taxon>
        <taxon>Embryophyta</taxon>
        <taxon>Tracheophyta</taxon>
        <taxon>Spermatophyta</taxon>
        <taxon>Magnoliopsida</taxon>
        <taxon>eudicotyledons</taxon>
        <taxon>Gunneridae</taxon>
        <taxon>Pentapetalae</taxon>
        <taxon>rosids</taxon>
        <taxon>malvids</taxon>
        <taxon>Malvales</taxon>
        <taxon>Dipterocarpaceae</taxon>
        <taxon>Rubroshorea</taxon>
    </lineage>
</organism>
<evidence type="ECO:0000256" key="8">
    <source>
        <dbReference type="ARBA" id="ARBA00047899"/>
    </source>
</evidence>
<comment type="catalytic activity">
    <reaction evidence="8">
        <text>L-threonyl-[protein] + ATP = O-phospho-L-threonyl-[protein] + ADP + H(+)</text>
        <dbReference type="Rhea" id="RHEA:46608"/>
        <dbReference type="Rhea" id="RHEA-COMP:11060"/>
        <dbReference type="Rhea" id="RHEA-COMP:11605"/>
        <dbReference type="ChEBI" id="CHEBI:15378"/>
        <dbReference type="ChEBI" id="CHEBI:30013"/>
        <dbReference type="ChEBI" id="CHEBI:30616"/>
        <dbReference type="ChEBI" id="CHEBI:61977"/>
        <dbReference type="ChEBI" id="CHEBI:456216"/>
        <dbReference type="EC" id="2.7.11.1"/>
    </reaction>
</comment>
<keyword evidence="6" id="KW-0472">Membrane</keyword>
<dbReference type="GO" id="GO:0030247">
    <property type="term" value="F:polysaccharide binding"/>
    <property type="evidence" value="ECO:0007669"/>
    <property type="project" value="InterPro"/>
</dbReference>
<dbReference type="GO" id="GO:0016020">
    <property type="term" value="C:membrane"/>
    <property type="evidence" value="ECO:0007669"/>
    <property type="project" value="UniProtKB-SubCell"/>
</dbReference>
<evidence type="ECO:0000256" key="3">
    <source>
        <dbReference type="ARBA" id="ARBA00022692"/>
    </source>
</evidence>
<keyword evidence="7" id="KW-0325">Glycoprotein</keyword>
<evidence type="ECO:0000256" key="4">
    <source>
        <dbReference type="ARBA" id="ARBA00022729"/>
    </source>
</evidence>
<evidence type="ECO:0000256" key="6">
    <source>
        <dbReference type="ARBA" id="ARBA00023136"/>
    </source>
</evidence>
<keyword evidence="3" id="KW-0812">Transmembrane</keyword>
<comment type="catalytic activity">
    <reaction evidence="9">
        <text>L-seryl-[protein] + ATP = O-phospho-L-seryl-[protein] + ADP + H(+)</text>
        <dbReference type="Rhea" id="RHEA:17989"/>
        <dbReference type="Rhea" id="RHEA-COMP:9863"/>
        <dbReference type="Rhea" id="RHEA-COMP:11604"/>
        <dbReference type="ChEBI" id="CHEBI:15378"/>
        <dbReference type="ChEBI" id="CHEBI:29999"/>
        <dbReference type="ChEBI" id="CHEBI:30616"/>
        <dbReference type="ChEBI" id="CHEBI:83421"/>
        <dbReference type="ChEBI" id="CHEBI:456216"/>
        <dbReference type="EC" id="2.7.11.1"/>
    </reaction>
</comment>
<keyword evidence="5" id="KW-1133">Transmembrane helix</keyword>
<dbReference type="PANTHER" id="PTHR33138">
    <property type="entry name" value="OS01G0690200 PROTEIN"/>
    <property type="match status" value="1"/>
</dbReference>
<proteinExistence type="predicted"/>
<feature type="domain" description="Wall-associated receptor kinase galacturonan-binding" evidence="10">
    <location>
        <begin position="85"/>
        <end position="150"/>
    </location>
</feature>
<comment type="caution">
    <text evidence="12">The sequence shown here is derived from an EMBL/GenBank/DDBJ whole genome shotgun (WGS) entry which is preliminary data.</text>
</comment>
<evidence type="ECO:0000256" key="2">
    <source>
        <dbReference type="ARBA" id="ARBA00012513"/>
    </source>
</evidence>
<dbReference type="InterPro" id="IPR032872">
    <property type="entry name" value="WAK_assoc_C"/>
</dbReference>
<evidence type="ECO:0000259" key="11">
    <source>
        <dbReference type="Pfam" id="PF14380"/>
    </source>
</evidence>
<evidence type="ECO:0000313" key="13">
    <source>
        <dbReference type="Proteomes" id="UP001054252"/>
    </source>
</evidence>
<keyword evidence="13" id="KW-1185">Reference proteome</keyword>
<evidence type="ECO:0000259" key="10">
    <source>
        <dbReference type="Pfam" id="PF13947"/>
    </source>
</evidence>